<feature type="transmembrane region" description="Helical" evidence="8">
    <location>
        <begin position="59"/>
        <end position="76"/>
    </location>
</feature>
<dbReference type="GO" id="GO:0005886">
    <property type="term" value="C:plasma membrane"/>
    <property type="evidence" value="ECO:0007669"/>
    <property type="project" value="UniProtKB-SubCell"/>
</dbReference>
<dbReference type="EMBL" id="FCOF02000026">
    <property type="protein sequence ID" value="SAK79292.1"/>
    <property type="molecule type" value="Genomic_DNA"/>
</dbReference>
<sequence>MALSLSAFPAFGCYRRLPSVSMRRLISRAIAAWLVVQACELAIGYLLRNADAVALRWSIAWTLLSAFGMLLARLMMRCFQRLHLWRRNSGKREAAASMRSQRALKRAFDLVTSAMLLVVLCPVFCVISLVVRRDGGRAIFGHERVGRGGKKFACLKFRTMVTDADVVLADLLAIDAKAREMWEREFKLKDDIRVTPVGRLLRATSLDELPQLWNVLRGDMSLVGPRPIVEAELEKYGEFKTRYLSATPGMTGLWQISGRNDVDYATRVSLDTAYISNWSLGEDFRILFKTFNVVLRRVGAY</sequence>
<keyword evidence="7 8" id="KW-0472">Membrane</keyword>
<proteinExistence type="inferred from homology"/>
<dbReference type="GO" id="GO:0016780">
    <property type="term" value="F:phosphotransferase activity, for other substituted phosphate groups"/>
    <property type="evidence" value="ECO:0007669"/>
    <property type="project" value="TreeGrafter"/>
</dbReference>
<keyword evidence="3" id="KW-1003">Cell membrane</keyword>
<keyword evidence="6 8" id="KW-1133">Transmembrane helix</keyword>
<keyword evidence="11" id="KW-1185">Reference proteome</keyword>
<evidence type="ECO:0000256" key="5">
    <source>
        <dbReference type="ARBA" id="ARBA00022692"/>
    </source>
</evidence>
<dbReference type="InterPro" id="IPR003362">
    <property type="entry name" value="Bact_transf"/>
</dbReference>
<keyword evidence="5 8" id="KW-0812">Transmembrane</keyword>
<dbReference type="Proteomes" id="UP000054870">
    <property type="component" value="Unassembled WGS sequence"/>
</dbReference>
<evidence type="ECO:0000256" key="8">
    <source>
        <dbReference type="SAM" id="Phobius"/>
    </source>
</evidence>
<reference evidence="10" key="1">
    <citation type="submission" date="2016-01" db="EMBL/GenBank/DDBJ databases">
        <authorList>
            <person name="Peeters C."/>
        </authorList>
    </citation>
    <scope>NUCLEOTIDE SEQUENCE [LARGE SCALE GENOMIC DNA]</scope>
    <source>
        <strain evidence="10">LMG 29318</strain>
    </source>
</reference>
<feature type="transmembrane region" description="Helical" evidence="8">
    <location>
        <begin position="107"/>
        <end position="131"/>
    </location>
</feature>
<keyword evidence="4 10" id="KW-0808">Transferase</keyword>
<comment type="similarity">
    <text evidence="2">Belongs to the bacterial sugar transferase family.</text>
</comment>
<protein>
    <submittedName>
        <fullName evidence="10">Transmembrane sugar transferase</fullName>
    </submittedName>
</protein>
<evidence type="ECO:0000256" key="2">
    <source>
        <dbReference type="ARBA" id="ARBA00006464"/>
    </source>
</evidence>
<dbReference type="PANTHER" id="PTHR30576">
    <property type="entry name" value="COLANIC BIOSYNTHESIS UDP-GLUCOSE LIPID CARRIER TRANSFERASE"/>
    <property type="match status" value="1"/>
</dbReference>
<dbReference type="Pfam" id="PF13727">
    <property type="entry name" value="CoA_binding_3"/>
    <property type="match status" value="1"/>
</dbReference>
<dbReference type="AlphaFoldDB" id="A0A158CAJ1"/>
<evidence type="ECO:0000256" key="1">
    <source>
        <dbReference type="ARBA" id="ARBA00004236"/>
    </source>
</evidence>
<name>A0A158CAJ1_9BURK</name>
<evidence type="ECO:0000256" key="4">
    <source>
        <dbReference type="ARBA" id="ARBA00022679"/>
    </source>
</evidence>
<gene>
    <name evidence="10" type="ORF">AWB75_04799</name>
</gene>
<feature type="domain" description="Bacterial sugar transferase" evidence="9">
    <location>
        <begin position="105"/>
        <end position="295"/>
    </location>
</feature>
<evidence type="ECO:0000259" key="9">
    <source>
        <dbReference type="Pfam" id="PF02397"/>
    </source>
</evidence>
<organism evidence="10 11">
    <name type="scientific">Caballeronia catudaia</name>
    <dbReference type="NCBI Taxonomy" id="1777136"/>
    <lineage>
        <taxon>Bacteria</taxon>
        <taxon>Pseudomonadati</taxon>
        <taxon>Pseudomonadota</taxon>
        <taxon>Betaproteobacteria</taxon>
        <taxon>Burkholderiales</taxon>
        <taxon>Burkholderiaceae</taxon>
        <taxon>Caballeronia</taxon>
    </lineage>
</organism>
<dbReference type="PANTHER" id="PTHR30576:SF4">
    <property type="entry name" value="UNDECAPRENYL-PHOSPHATE GALACTOSE PHOSPHOTRANSFERASE"/>
    <property type="match status" value="1"/>
</dbReference>
<comment type="caution">
    <text evidence="10">The sequence shown here is derived from an EMBL/GenBank/DDBJ whole genome shotgun (WGS) entry which is preliminary data.</text>
</comment>
<evidence type="ECO:0000256" key="6">
    <source>
        <dbReference type="ARBA" id="ARBA00022989"/>
    </source>
</evidence>
<evidence type="ECO:0000313" key="10">
    <source>
        <dbReference type="EMBL" id="SAK79292.1"/>
    </source>
</evidence>
<evidence type="ECO:0000313" key="11">
    <source>
        <dbReference type="Proteomes" id="UP000054870"/>
    </source>
</evidence>
<evidence type="ECO:0000256" key="3">
    <source>
        <dbReference type="ARBA" id="ARBA00022475"/>
    </source>
</evidence>
<dbReference type="Pfam" id="PF02397">
    <property type="entry name" value="Bac_transf"/>
    <property type="match status" value="1"/>
</dbReference>
<evidence type="ECO:0000256" key="7">
    <source>
        <dbReference type="ARBA" id="ARBA00023136"/>
    </source>
</evidence>
<accession>A0A158CAJ1</accession>
<feature type="transmembrane region" description="Helical" evidence="8">
    <location>
        <begin position="25"/>
        <end position="47"/>
    </location>
</feature>
<comment type="subcellular location">
    <subcellularLocation>
        <location evidence="1">Cell membrane</location>
    </subcellularLocation>
</comment>